<dbReference type="EMBL" id="JBHSBN010000053">
    <property type="protein sequence ID" value="MFC4110705.1"/>
    <property type="molecule type" value="Genomic_DNA"/>
</dbReference>
<accession>A0ABV8KXX8</accession>
<reference evidence="2" key="1">
    <citation type="journal article" date="2019" name="Int. J. Syst. Evol. Microbiol.">
        <title>The Global Catalogue of Microorganisms (GCM) 10K type strain sequencing project: providing services to taxonomists for standard genome sequencing and annotation.</title>
        <authorList>
            <consortium name="The Broad Institute Genomics Platform"/>
            <consortium name="The Broad Institute Genome Sequencing Center for Infectious Disease"/>
            <person name="Wu L."/>
            <person name="Ma J."/>
        </authorList>
    </citation>
    <scope>NUCLEOTIDE SEQUENCE [LARGE SCALE GENOMIC DNA]</scope>
    <source>
        <strain evidence="2">2902at01</strain>
    </source>
</reference>
<organism evidence="1 2">
    <name type="scientific">Micromonospora zhanjiangensis</name>
    <dbReference type="NCBI Taxonomy" id="1522057"/>
    <lineage>
        <taxon>Bacteria</taxon>
        <taxon>Bacillati</taxon>
        <taxon>Actinomycetota</taxon>
        <taxon>Actinomycetes</taxon>
        <taxon>Micromonosporales</taxon>
        <taxon>Micromonosporaceae</taxon>
        <taxon>Micromonospora</taxon>
    </lineage>
</organism>
<protein>
    <submittedName>
        <fullName evidence="1">Uncharacterized protein</fullName>
    </submittedName>
</protein>
<keyword evidence="2" id="KW-1185">Reference proteome</keyword>
<gene>
    <name evidence="1" type="ORF">ACFOX0_32940</name>
</gene>
<sequence length="49" mass="5128">MGPHAPDAGRPAGTQAAIPDMVLPGATGVRTSLLRMRRPTHHAGGGHYW</sequence>
<comment type="caution">
    <text evidence="1">The sequence shown here is derived from an EMBL/GenBank/DDBJ whole genome shotgun (WGS) entry which is preliminary data.</text>
</comment>
<dbReference type="Proteomes" id="UP001595868">
    <property type="component" value="Unassembled WGS sequence"/>
</dbReference>
<name>A0ABV8KXX8_9ACTN</name>
<evidence type="ECO:0000313" key="2">
    <source>
        <dbReference type="Proteomes" id="UP001595868"/>
    </source>
</evidence>
<evidence type="ECO:0000313" key="1">
    <source>
        <dbReference type="EMBL" id="MFC4110705.1"/>
    </source>
</evidence>
<dbReference type="RefSeq" id="WP_377553361.1">
    <property type="nucleotide sequence ID" value="NZ_JBHSBN010000053.1"/>
</dbReference>
<proteinExistence type="predicted"/>